<proteinExistence type="predicted"/>
<comment type="caution">
    <text evidence="10">The sequence shown here is derived from an EMBL/GenBank/DDBJ whole genome shotgun (WGS) entry which is preliminary data.</text>
</comment>
<dbReference type="Pfam" id="PF12705">
    <property type="entry name" value="PDDEXK_1"/>
    <property type="match status" value="1"/>
</dbReference>
<keyword evidence="2" id="KW-0547">Nucleotide-binding</keyword>
<dbReference type="Gene3D" id="3.90.320.10">
    <property type="match status" value="1"/>
</dbReference>
<keyword evidence="3" id="KW-0227">DNA damage</keyword>
<evidence type="ECO:0000256" key="5">
    <source>
        <dbReference type="ARBA" id="ARBA00022839"/>
    </source>
</evidence>
<dbReference type="Gene3D" id="3.40.50.300">
    <property type="entry name" value="P-loop containing nucleotide triphosphate hydrolases"/>
    <property type="match status" value="1"/>
</dbReference>
<reference evidence="10" key="1">
    <citation type="submission" date="2019-08" db="EMBL/GenBank/DDBJ databases">
        <authorList>
            <person name="Kucharzyk K."/>
            <person name="Murdoch R.W."/>
            <person name="Higgins S."/>
            <person name="Loffler F."/>
        </authorList>
    </citation>
    <scope>NUCLEOTIDE SEQUENCE</scope>
</reference>
<evidence type="ECO:0000256" key="8">
    <source>
        <dbReference type="ARBA" id="ARBA00023204"/>
    </source>
</evidence>
<feature type="domain" description="PD-(D/E)XK endonuclease-like" evidence="9">
    <location>
        <begin position="214"/>
        <end position="543"/>
    </location>
</feature>
<keyword evidence="6" id="KW-0067">ATP-binding</keyword>
<keyword evidence="8" id="KW-0234">DNA repair</keyword>
<evidence type="ECO:0000256" key="4">
    <source>
        <dbReference type="ARBA" id="ARBA00022801"/>
    </source>
</evidence>
<dbReference type="InterPro" id="IPR038726">
    <property type="entry name" value="PDDEXK_AddAB-type"/>
</dbReference>
<evidence type="ECO:0000256" key="7">
    <source>
        <dbReference type="ARBA" id="ARBA00023125"/>
    </source>
</evidence>
<dbReference type="AlphaFoldDB" id="A0A644X6T6"/>
<evidence type="ECO:0000259" key="9">
    <source>
        <dbReference type="Pfam" id="PF12705"/>
    </source>
</evidence>
<keyword evidence="4 10" id="KW-0378">Hydrolase</keyword>
<keyword evidence="7" id="KW-0238">DNA-binding</keyword>
<dbReference type="InterPro" id="IPR011604">
    <property type="entry name" value="PDDEXK-like_dom_sf"/>
</dbReference>
<dbReference type="GO" id="GO:0006310">
    <property type="term" value="P:DNA recombination"/>
    <property type="evidence" value="ECO:0007669"/>
    <property type="project" value="TreeGrafter"/>
</dbReference>
<dbReference type="EMBL" id="VSSQ01001858">
    <property type="protein sequence ID" value="MPM11647.1"/>
    <property type="molecule type" value="Genomic_DNA"/>
</dbReference>
<organism evidence="10">
    <name type="scientific">bioreactor metagenome</name>
    <dbReference type="NCBI Taxonomy" id="1076179"/>
    <lineage>
        <taxon>unclassified sequences</taxon>
        <taxon>metagenomes</taxon>
        <taxon>ecological metagenomes</taxon>
    </lineage>
</organism>
<gene>
    <name evidence="10" type="primary">addB_8</name>
    <name evidence="10" type="ORF">SDC9_57997</name>
</gene>
<evidence type="ECO:0000256" key="3">
    <source>
        <dbReference type="ARBA" id="ARBA00022763"/>
    </source>
</evidence>
<accession>A0A644X6T6</accession>
<keyword evidence="5" id="KW-0269">Exonuclease</keyword>
<name>A0A644X6T6_9ZZZZ</name>
<dbReference type="PANTHER" id="PTHR30591">
    <property type="entry name" value="RECBCD ENZYME SUBUNIT RECC"/>
    <property type="match status" value="1"/>
</dbReference>
<dbReference type="PANTHER" id="PTHR30591:SF1">
    <property type="entry name" value="RECBCD ENZYME SUBUNIT RECC"/>
    <property type="match status" value="1"/>
</dbReference>
<protein>
    <submittedName>
        <fullName evidence="10">ATP-dependent helicase/deoxyribonuclease subunit B</fullName>
        <ecNumber evidence="10">3.1.-.-</ecNumber>
    </submittedName>
</protein>
<keyword evidence="1" id="KW-0540">Nuclease</keyword>
<dbReference type="GO" id="GO:0004386">
    <property type="term" value="F:helicase activity"/>
    <property type="evidence" value="ECO:0007669"/>
    <property type="project" value="UniProtKB-KW"/>
</dbReference>
<dbReference type="EC" id="3.1.-.-" evidence="10"/>
<dbReference type="GO" id="GO:0004527">
    <property type="term" value="F:exonuclease activity"/>
    <property type="evidence" value="ECO:0007669"/>
    <property type="project" value="UniProtKB-KW"/>
</dbReference>
<evidence type="ECO:0000256" key="6">
    <source>
        <dbReference type="ARBA" id="ARBA00022840"/>
    </source>
</evidence>
<evidence type="ECO:0000256" key="1">
    <source>
        <dbReference type="ARBA" id="ARBA00022722"/>
    </source>
</evidence>
<dbReference type="InterPro" id="IPR027417">
    <property type="entry name" value="P-loop_NTPase"/>
</dbReference>
<sequence>MEEGLGGCSIGVVPGTADQGLVGDVVRTRSRTVKALFVVGANEGLLPRPQENDGIIDERDLLELKQQGAVLRYGAQELSAYDRLDLYTALSKTTQSLYVSFSYSDGSAELAPAPLVERLKRICPNAVIKTDLESTDELPDCDARALTLLASDLRRYQKDGVCPNRLPALLEYLRGKAETRTLVERMLEESASRFGERSIGEQAALSLYGRSVPMSASRLESFNNCPFQHFVRYGLGAKETLEYTERMVDLGEFFHAALEAFVNAVNEKQLNWKLLSDEMALAVTDEILPSVIAEHNYGILLDNERQKATLFLLVETVRQSALAVTRQLRAGNFEPAATEARFGVGQPFPPIRFALADGREALVGGKIDRIDRARVSGGECLRIIDYKTGGKDFDFSGILQGLTLQLPLYLAAASAGGQVRAGMYYMPVTQPAVSDSEEDIEAAVADAFRLQGLTISNLEVLHASENNMSGASGVLYKVERTGEDAYSGSVCTAGELEALLTLARKKSEETLARMLSGEMTASPAARKKNRPACEYCEYNSVCRFDPATPGCSVRLYKTVKQADFFKLIAGGDADALYE</sequence>
<dbReference type="GO" id="GO:0005524">
    <property type="term" value="F:ATP binding"/>
    <property type="evidence" value="ECO:0007669"/>
    <property type="project" value="UniProtKB-KW"/>
</dbReference>
<dbReference type="SUPFAM" id="SSF52540">
    <property type="entry name" value="P-loop containing nucleoside triphosphate hydrolases"/>
    <property type="match status" value="1"/>
</dbReference>
<evidence type="ECO:0000313" key="10">
    <source>
        <dbReference type="EMBL" id="MPM11647.1"/>
    </source>
</evidence>
<dbReference type="GO" id="GO:0003677">
    <property type="term" value="F:DNA binding"/>
    <property type="evidence" value="ECO:0007669"/>
    <property type="project" value="UniProtKB-KW"/>
</dbReference>
<keyword evidence="10" id="KW-0347">Helicase</keyword>
<evidence type="ECO:0000256" key="2">
    <source>
        <dbReference type="ARBA" id="ARBA00022741"/>
    </source>
</evidence>
<dbReference type="GO" id="GO:0006281">
    <property type="term" value="P:DNA repair"/>
    <property type="evidence" value="ECO:0007669"/>
    <property type="project" value="UniProtKB-KW"/>
</dbReference>